<dbReference type="Proteomes" id="UP000279799">
    <property type="component" value="Chromosome"/>
</dbReference>
<dbReference type="PANTHER" id="PTHR38782:SF1">
    <property type="entry name" value="SIGMA-E FACTOR REGULATORY PROTEIN RSEB"/>
    <property type="match status" value="1"/>
</dbReference>
<evidence type="ECO:0000313" key="8">
    <source>
        <dbReference type="EMBL" id="VEJ09251.1"/>
    </source>
</evidence>
<dbReference type="InterPro" id="IPR033436">
    <property type="entry name" value="MucB/RseB_C"/>
</dbReference>
<dbReference type="InterPro" id="IPR038484">
    <property type="entry name" value="MucB/RseB_C_sf"/>
</dbReference>
<evidence type="ECO:0000256" key="1">
    <source>
        <dbReference type="ARBA" id="ARBA00004418"/>
    </source>
</evidence>
<feature type="signal peptide" evidence="5">
    <location>
        <begin position="1"/>
        <end position="32"/>
    </location>
</feature>
<dbReference type="PIRSF" id="PIRSF005427">
    <property type="entry name" value="RseB"/>
    <property type="match status" value="1"/>
</dbReference>
<gene>
    <name evidence="8" type="primary">rseB</name>
    <name evidence="8" type="ORF">NCTC12871_00696</name>
</gene>
<dbReference type="RefSeq" id="WP_126599026.1">
    <property type="nucleotide sequence ID" value="NZ_LR134510.1"/>
</dbReference>
<evidence type="ECO:0000259" key="7">
    <source>
        <dbReference type="Pfam" id="PF17188"/>
    </source>
</evidence>
<evidence type="ECO:0000259" key="6">
    <source>
        <dbReference type="Pfam" id="PF03888"/>
    </source>
</evidence>
<proteinExistence type="inferred from homology"/>
<keyword evidence="3 5" id="KW-0732">Signal</keyword>
<comment type="subcellular location">
    <subcellularLocation>
        <location evidence="1">Periplasm</location>
    </subcellularLocation>
</comment>
<dbReference type="GO" id="GO:0032885">
    <property type="term" value="P:regulation of polysaccharide biosynthetic process"/>
    <property type="evidence" value="ECO:0007669"/>
    <property type="project" value="TreeGrafter"/>
</dbReference>
<dbReference type="CDD" id="cd16327">
    <property type="entry name" value="RseB"/>
    <property type="match status" value="1"/>
</dbReference>
<feature type="domain" description="MucB/RseB C-terminal" evidence="7">
    <location>
        <begin position="261"/>
        <end position="355"/>
    </location>
</feature>
<protein>
    <submittedName>
        <fullName evidence="8">Periplasmic negative regulator of sigmaE</fullName>
    </submittedName>
</protein>
<dbReference type="InterPro" id="IPR005588">
    <property type="entry name" value="MucB_RseB"/>
</dbReference>
<dbReference type="OrthoDB" id="7067274at2"/>
<dbReference type="EMBL" id="LR134510">
    <property type="protein sequence ID" value="VEJ09251.1"/>
    <property type="molecule type" value="Genomic_DNA"/>
</dbReference>
<organism evidence="8 9">
    <name type="scientific">Actinobacillus delphinicola</name>
    <dbReference type="NCBI Taxonomy" id="51161"/>
    <lineage>
        <taxon>Bacteria</taxon>
        <taxon>Pseudomonadati</taxon>
        <taxon>Pseudomonadota</taxon>
        <taxon>Gammaproteobacteria</taxon>
        <taxon>Pasteurellales</taxon>
        <taxon>Pasteurellaceae</taxon>
        <taxon>Actinobacillus</taxon>
    </lineage>
</organism>
<dbReference type="Pfam" id="PF17188">
    <property type="entry name" value="MucB_RseB_C"/>
    <property type="match status" value="1"/>
</dbReference>
<sequence>MSKNVIFSVLKMPFISLFAILTLFFAPTLAQASTPTSSKQIDAERMVVATPEDHAMSQNLPKVSSKNLSPMQQLQLMQTNHAMTDYGLFFVNITPASIESFRYYHAYADNKNYAQLTTMDGIQQEILQRGDIISYFSPLYPTFSIRGHYIIDNFPSILWANLKNVSKYYDIIPVGMNRIADHVVTTLRIVPKDGYRDQLVLFLNAKNHMLLRQDILDHNGNLLAQFRVVDFIPLTNVKKFISALDALDMPPFISTKLQSPKSAFSWKPTWLPNGFHLIKQTVNTLNGKTIETQFYSDGIFSFTINVAPSIIPDAPDKNWSRGALSLYTRTQNNQDFTCIGEIPVSTAKRIIENIKSN</sequence>
<dbReference type="Gene3D" id="3.30.200.100">
    <property type="entry name" value="MucB/RseB, C-terminal domain"/>
    <property type="match status" value="1"/>
</dbReference>
<evidence type="ECO:0000313" key="9">
    <source>
        <dbReference type="Proteomes" id="UP000279799"/>
    </source>
</evidence>
<dbReference type="Pfam" id="PF03888">
    <property type="entry name" value="MucB_RseB"/>
    <property type="match status" value="1"/>
</dbReference>
<accession>A0A448TTT1</accession>
<evidence type="ECO:0000256" key="2">
    <source>
        <dbReference type="ARBA" id="ARBA00008150"/>
    </source>
</evidence>
<dbReference type="Gene3D" id="2.50.20.10">
    <property type="entry name" value="Lipoprotein localisation LolA/LolB/LppX"/>
    <property type="match status" value="1"/>
</dbReference>
<dbReference type="InterPro" id="IPR033434">
    <property type="entry name" value="MucB/RseB_N"/>
</dbReference>
<feature type="domain" description="MucB/RseB N-terminal" evidence="6">
    <location>
        <begin position="70"/>
        <end position="231"/>
    </location>
</feature>
<dbReference type="GO" id="GO:0030288">
    <property type="term" value="C:outer membrane-bounded periplasmic space"/>
    <property type="evidence" value="ECO:0007669"/>
    <property type="project" value="TreeGrafter"/>
</dbReference>
<keyword evidence="4" id="KW-0574">Periplasm</keyword>
<dbReference type="KEGG" id="adp:NCTC12871_00696"/>
<dbReference type="PANTHER" id="PTHR38782">
    <property type="match status" value="1"/>
</dbReference>
<reference evidence="8 9" key="1">
    <citation type="submission" date="2018-12" db="EMBL/GenBank/DDBJ databases">
        <authorList>
            <consortium name="Pathogen Informatics"/>
        </authorList>
    </citation>
    <scope>NUCLEOTIDE SEQUENCE [LARGE SCALE GENOMIC DNA]</scope>
    <source>
        <strain evidence="8 9">NCTC12871</strain>
    </source>
</reference>
<dbReference type="AlphaFoldDB" id="A0A448TTT1"/>
<feature type="chain" id="PRO_5019100303" evidence="5">
    <location>
        <begin position="33"/>
        <end position="357"/>
    </location>
</feature>
<evidence type="ECO:0000256" key="5">
    <source>
        <dbReference type="SAM" id="SignalP"/>
    </source>
</evidence>
<name>A0A448TTT1_9PAST</name>
<keyword evidence="9" id="KW-1185">Reference proteome</keyword>
<evidence type="ECO:0000256" key="4">
    <source>
        <dbReference type="ARBA" id="ARBA00022764"/>
    </source>
</evidence>
<evidence type="ECO:0000256" key="3">
    <source>
        <dbReference type="ARBA" id="ARBA00022729"/>
    </source>
</evidence>
<dbReference type="GO" id="GO:0045152">
    <property type="term" value="F:antisigma factor binding"/>
    <property type="evidence" value="ECO:0007669"/>
    <property type="project" value="TreeGrafter"/>
</dbReference>
<comment type="similarity">
    <text evidence="2">Belongs to the RseB family.</text>
</comment>